<dbReference type="Proteomes" id="UP001179121">
    <property type="component" value="Chromosome"/>
</dbReference>
<dbReference type="KEGG" id="nti:DNFV4_02161"/>
<dbReference type="RefSeq" id="WP_213041725.1">
    <property type="nucleotide sequence ID" value="NZ_OX365700.1"/>
</dbReference>
<protein>
    <submittedName>
        <fullName evidence="2">Uncharacterized protein</fullName>
    </submittedName>
</protein>
<reference evidence="2" key="1">
    <citation type="submission" date="2022-10" db="EMBL/GenBank/DDBJ databases">
        <authorList>
            <person name="Koch H."/>
        </authorList>
    </citation>
    <scope>NUCLEOTIDE SEQUENCE</scope>
    <source>
        <strain evidence="2">DNF</strain>
    </source>
</reference>
<keyword evidence="1" id="KW-0812">Transmembrane</keyword>
<dbReference type="EMBL" id="OX365700">
    <property type="protein sequence ID" value="CAI4031742.1"/>
    <property type="molecule type" value="Genomic_DNA"/>
</dbReference>
<proteinExistence type="predicted"/>
<organism evidence="2 3">
    <name type="scientific">Nitrospira tepida</name>
    <dbReference type="NCBI Taxonomy" id="2973512"/>
    <lineage>
        <taxon>Bacteria</taxon>
        <taxon>Pseudomonadati</taxon>
        <taxon>Nitrospirota</taxon>
        <taxon>Nitrospiria</taxon>
        <taxon>Nitrospirales</taxon>
        <taxon>Nitrospiraceae</taxon>
        <taxon>Nitrospira</taxon>
    </lineage>
</organism>
<keyword evidence="1" id="KW-1133">Transmembrane helix</keyword>
<feature type="transmembrane region" description="Helical" evidence="1">
    <location>
        <begin position="77"/>
        <end position="94"/>
    </location>
</feature>
<dbReference type="AlphaFoldDB" id="A0AA86T4Z6"/>
<accession>A0AA86T4Z6</accession>
<evidence type="ECO:0000256" key="1">
    <source>
        <dbReference type="SAM" id="Phobius"/>
    </source>
</evidence>
<feature type="transmembrane region" description="Helical" evidence="1">
    <location>
        <begin position="53"/>
        <end position="70"/>
    </location>
</feature>
<feature type="transmembrane region" description="Helical" evidence="1">
    <location>
        <begin position="27"/>
        <end position="47"/>
    </location>
</feature>
<name>A0AA86T4Z6_9BACT</name>
<evidence type="ECO:0000313" key="2">
    <source>
        <dbReference type="EMBL" id="CAI4031742.1"/>
    </source>
</evidence>
<evidence type="ECO:0000313" key="3">
    <source>
        <dbReference type="Proteomes" id="UP001179121"/>
    </source>
</evidence>
<keyword evidence="3" id="KW-1185">Reference proteome</keyword>
<gene>
    <name evidence="2" type="ORF">DNFV4_02161</name>
</gene>
<feature type="transmembrane region" description="Helical" evidence="1">
    <location>
        <begin position="106"/>
        <end position="126"/>
    </location>
</feature>
<sequence length="136" mass="15736">MSRSRWGQNVWRIPLLFAGDLLKQPTWVPIWVFALMIVNMASLAFWSELLAKVIFVTFLMSAILMMTLYAKFGFERILGFGHVFWIPLLAYILVQVRHAQGEFHAYLVVLSLCIGASLLFDIVDVWKFLSSKRVPR</sequence>
<keyword evidence="1" id="KW-0472">Membrane</keyword>